<evidence type="ECO:0000313" key="2">
    <source>
        <dbReference type="EMBL" id="KAJ8893421.1"/>
    </source>
</evidence>
<feature type="region of interest" description="Disordered" evidence="1">
    <location>
        <begin position="140"/>
        <end position="168"/>
    </location>
</feature>
<reference evidence="2 3" key="1">
    <citation type="submission" date="2023-02" db="EMBL/GenBank/DDBJ databases">
        <title>LHISI_Scaffold_Assembly.</title>
        <authorList>
            <person name="Stuart O.P."/>
            <person name="Cleave R."/>
            <person name="Magrath M.J.L."/>
            <person name="Mikheyev A.S."/>
        </authorList>
    </citation>
    <scope>NUCLEOTIDE SEQUENCE [LARGE SCALE GENOMIC DNA]</scope>
    <source>
        <strain evidence="2">Daus_M_001</strain>
        <tissue evidence="2">Leg muscle</tissue>
    </source>
</reference>
<feature type="compositionally biased region" description="Polar residues" evidence="1">
    <location>
        <begin position="141"/>
        <end position="158"/>
    </location>
</feature>
<accession>A0ABQ9IAR9</accession>
<organism evidence="2 3">
    <name type="scientific">Dryococelus australis</name>
    <dbReference type="NCBI Taxonomy" id="614101"/>
    <lineage>
        <taxon>Eukaryota</taxon>
        <taxon>Metazoa</taxon>
        <taxon>Ecdysozoa</taxon>
        <taxon>Arthropoda</taxon>
        <taxon>Hexapoda</taxon>
        <taxon>Insecta</taxon>
        <taxon>Pterygota</taxon>
        <taxon>Neoptera</taxon>
        <taxon>Polyneoptera</taxon>
        <taxon>Phasmatodea</taxon>
        <taxon>Verophasmatodea</taxon>
        <taxon>Anareolatae</taxon>
        <taxon>Phasmatidae</taxon>
        <taxon>Eurycanthinae</taxon>
        <taxon>Dryococelus</taxon>
    </lineage>
</organism>
<sequence>MSASHQVVDEVTGRGTAKELTTLECKSGGNGISQRELADQWHRLARSRLPSPHFSSLVADDKYSELQVLPRQSVFNPRPVHSGFSRVGIVPDDAVGWRVFSGSPVSPAPCHSGAAPYSRHFAFIASQDLDKMQNWRPYTDLNVNGNDRHSSGLNQGSSRQRRDMNMTPERHPPRLLCWLLVYFDKPPQRTFAPITKDLYAVLCAAARWCSLTVVKQGSSGSLHTAANQSFVERQQHALQPETVSVPDPEVLIFFVVRLRRVGVRVRVPRKALGFSSCSRILNEWRICDYVAFHTGWLWRRPIFIFTGTGRTARCGVYVLTHRFEFTSELGETVDDISGQTIYSSANYIYFSLVIDESCDVADNAQFLVFVKCTNDSFGVFQELLEV</sequence>
<comment type="caution">
    <text evidence="2">The sequence shown here is derived from an EMBL/GenBank/DDBJ whole genome shotgun (WGS) entry which is preliminary data.</text>
</comment>
<evidence type="ECO:0000256" key="1">
    <source>
        <dbReference type="SAM" id="MobiDB-lite"/>
    </source>
</evidence>
<dbReference type="Proteomes" id="UP001159363">
    <property type="component" value="Chromosome 2"/>
</dbReference>
<proteinExistence type="predicted"/>
<protein>
    <submittedName>
        <fullName evidence="2">Uncharacterized protein</fullName>
    </submittedName>
</protein>
<gene>
    <name evidence="2" type="ORF">PR048_006012</name>
</gene>
<dbReference type="EMBL" id="JARBHB010000002">
    <property type="protein sequence ID" value="KAJ8893421.1"/>
    <property type="molecule type" value="Genomic_DNA"/>
</dbReference>
<keyword evidence="3" id="KW-1185">Reference proteome</keyword>
<evidence type="ECO:0000313" key="3">
    <source>
        <dbReference type="Proteomes" id="UP001159363"/>
    </source>
</evidence>
<name>A0ABQ9IAR9_9NEOP</name>